<proteinExistence type="predicted"/>
<dbReference type="PROSITE" id="PS51729">
    <property type="entry name" value="GNAT_YJDJ"/>
    <property type="match status" value="1"/>
</dbReference>
<accession>A0A0R0DIN9</accession>
<dbReference type="PATRIC" id="fig|336566.3.peg.366"/>
<dbReference type="EMBL" id="LDJM01000012">
    <property type="protein sequence ID" value="KRG78199.1"/>
    <property type="molecule type" value="Genomic_DNA"/>
</dbReference>
<name>A0A0R0DIN9_9GAMM</name>
<dbReference type="Pfam" id="PF14542">
    <property type="entry name" value="Acetyltransf_CG"/>
    <property type="match status" value="1"/>
</dbReference>
<dbReference type="Gene3D" id="3.40.630.30">
    <property type="match status" value="1"/>
</dbReference>
<protein>
    <recommendedName>
        <fullName evidence="1">N-acetyltransferase domain-containing protein</fullName>
    </recommendedName>
</protein>
<dbReference type="InterPro" id="IPR016181">
    <property type="entry name" value="Acyl_CoA_acyltransferase"/>
</dbReference>
<comment type="caution">
    <text evidence="2">The sequence shown here is derived from an EMBL/GenBank/DDBJ whole genome shotgun (WGS) entry which is preliminary data.</text>
</comment>
<evidence type="ECO:0000313" key="2">
    <source>
        <dbReference type="EMBL" id="KRG78199.1"/>
    </source>
</evidence>
<keyword evidence="3" id="KW-1185">Reference proteome</keyword>
<reference evidence="2 3" key="1">
    <citation type="submission" date="2015-05" db="EMBL/GenBank/DDBJ databases">
        <title>Genome sequencing and analysis of members of genus Stenotrophomonas.</title>
        <authorList>
            <person name="Patil P.P."/>
            <person name="Midha S."/>
            <person name="Patil P.B."/>
        </authorList>
    </citation>
    <scope>NUCLEOTIDE SEQUENCE [LARGE SCALE GENOMIC DNA]</scope>
    <source>
        <strain evidence="2 3">DSM 24757</strain>
    </source>
</reference>
<dbReference type="AlphaFoldDB" id="A0A0R0DIN9"/>
<dbReference type="SUPFAM" id="SSF55729">
    <property type="entry name" value="Acyl-CoA N-acyltransferases (Nat)"/>
    <property type="match status" value="1"/>
</dbReference>
<dbReference type="OrthoDB" id="9813275at2"/>
<evidence type="ECO:0000313" key="3">
    <source>
        <dbReference type="Proteomes" id="UP000050956"/>
    </source>
</evidence>
<organism evidence="2 3">
    <name type="scientific">Stenotrophomonas ginsengisoli</name>
    <dbReference type="NCBI Taxonomy" id="336566"/>
    <lineage>
        <taxon>Bacteria</taxon>
        <taxon>Pseudomonadati</taxon>
        <taxon>Pseudomonadota</taxon>
        <taxon>Gammaproteobacteria</taxon>
        <taxon>Lysobacterales</taxon>
        <taxon>Lysobacteraceae</taxon>
        <taxon>Stenotrophomonas</taxon>
    </lineage>
</organism>
<dbReference type="InterPro" id="IPR045057">
    <property type="entry name" value="Gcn5-rel_NAT"/>
</dbReference>
<gene>
    <name evidence="2" type="ORF">ABB30_05140</name>
</gene>
<dbReference type="STRING" id="336566.ABB30_05140"/>
<dbReference type="PANTHER" id="PTHR31435:SF9">
    <property type="entry name" value="PROTEIN NATD1"/>
    <property type="match status" value="1"/>
</dbReference>
<evidence type="ECO:0000259" key="1">
    <source>
        <dbReference type="PROSITE" id="PS51729"/>
    </source>
</evidence>
<feature type="domain" description="N-acetyltransferase" evidence="1">
    <location>
        <begin position="5"/>
        <end position="90"/>
    </location>
</feature>
<dbReference type="Proteomes" id="UP000050956">
    <property type="component" value="Unassembled WGS sequence"/>
</dbReference>
<dbReference type="PANTHER" id="PTHR31435">
    <property type="entry name" value="PROTEIN NATD1"/>
    <property type="match status" value="1"/>
</dbReference>
<sequence>MSDIEHDLEQHRFSLQHQGHQAWVQYQLHGSQMDITSTHVPDAIAGQGIAGQLNRHALEHARNAGLSVVASCSYTQAWVRRHPQYQDLLED</sequence>
<dbReference type="RefSeq" id="WP_057637335.1">
    <property type="nucleotide sequence ID" value="NZ_LDJM01000012.1"/>
</dbReference>
<dbReference type="InterPro" id="IPR031165">
    <property type="entry name" value="GNAT_YJDJ"/>
</dbReference>